<keyword evidence="2" id="KW-1185">Reference proteome</keyword>
<accession>A0AA38ML29</accession>
<dbReference type="AlphaFoldDB" id="A0AA38ML29"/>
<comment type="caution">
    <text evidence="1">The sequence shown here is derived from an EMBL/GenBank/DDBJ whole genome shotgun (WGS) entry which is preliminary data.</text>
</comment>
<evidence type="ECO:0000313" key="1">
    <source>
        <dbReference type="EMBL" id="KAJ3661700.1"/>
    </source>
</evidence>
<dbReference type="Proteomes" id="UP001168821">
    <property type="component" value="Unassembled WGS sequence"/>
</dbReference>
<gene>
    <name evidence="1" type="ORF">Zmor_006087</name>
</gene>
<name>A0AA38ML29_9CUCU</name>
<proteinExistence type="predicted"/>
<protein>
    <submittedName>
        <fullName evidence="1">Uncharacterized protein</fullName>
    </submittedName>
</protein>
<reference evidence="1" key="1">
    <citation type="journal article" date="2023" name="G3 (Bethesda)">
        <title>Whole genome assemblies of Zophobas morio and Tenebrio molitor.</title>
        <authorList>
            <person name="Kaur S."/>
            <person name="Stinson S.A."/>
            <person name="diCenzo G.C."/>
        </authorList>
    </citation>
    <scope>NUCLEOTIDE SEQUENCE</scope>
    <source>
        <strain evidence="1">QUZm001</strain>
    </source>
</reference>
<evidence type="ECO:0000313" key="2">
    <source>
        <dbReference type="Proteomes" id="UP001168821"/>
    </source>
</evidence>
<sequence>MHNFCMITTFGQGRILRELLRQAPISTILPLDRDAFGGFGVPENSSHTAAFVGWKFEATKFFPGLMLHICSYRHGLVTKNAGTPREKLKTREVSTLITSPLTTDIKGKTEDAQEVRLTTLFATNRHFPRHKRVAIRNNR</sequence>
<dbReference type="EMBL" id="JALNTZ010000002">
    <property type="protein sequence ID" value="KAJ3661700.1"/>
    <property type="molecule type" value="Genomic_DNA"/>
</dbReference>
<organism evidence="1 2">
    <name type="scientific">Zophobas morio</name>
    <dbReference type="NCBI Taxonomy" id="2755281"/>
    <lineage>
        <taxon>Eukaryota</taxon>
        <taxon>Metazoa</taxon>
        <taxon>Ecdysozoa</taxon>
        <taxon>Arthropoda</taxon>
        <taxon>Hexapoda</taxon>
        <taxon>Insecta</taxon>
        <taxon>Pterygota</taxon>
        <taxon>Neoptera</taxon>
        <taxon>Endopterygota</taxon>
        <taxon>Coleoptera</taxon>
        <taxon>Polyphaga</taxon>
        <taxon>Cucujiformia</taxon>
        <taxon>Tenebrionidae</taxon>
        <taxon>Zophobas</taxon>
    </lineage>
</organism>